<keyword evidence="1" id="KW-0805">Transcription regulation</keyword>
<dbReference type="Proteomes" id="UP001501411">
    <property type="component" value="Unassembled WGS sequence"/>
</dbReference>
<keyword evidence="6" id="KW-1185">Reference proteome</keyword>
<dbReference type="InterPro" id="IPR001761">
    <property type="entry name" value="Peripla_BP/Lac1_sug-bd_dom"/>
</dbReference>
<dbReference type="SUPFAM" id="SSF53822">
    <property type="entry name" value="Periplasmic binding protein-like I"/>
    <property type="match status" value="1"/>
</dbReference>
<feature type="domain" description="HTH lacI-type" evidence="4">
    <location>
        <begin position="7"/>
        <end position="61"/>
    </location>
</feature>
<evidence type="ECO:0000256" key="2">
    <source>
        <dbReference type="ARBA" id="ARBA00023125"/>
    </source>
</evidence>
<dbReference type="InterPro" id="IPR010982">
    <property type="entry name" value="Lambda_DNA-bd_dom_sf"/>
</dbReference>
<dbReference type="PANTHER" id="PTHR30146">
    <property type="entry name" value="LACI-RELATED TRANSCRIPTIONAL REPRESSOR"/>
    <property type="match status" value="1"/>
</dbReference>
<gene>
    <name evidence="5" type="ORF">GCM10023231_31530</name>
</gene>
<dbReference type="SMART" id="SM00354">
    <property type="entry name" value="HTH_LACI"/>
    <property type="match status" value="1"/>
</dbReference>
<evidence type="ECO:0000256" key="3">
    <source>
        <dbReference type="ARBA" id="ARBA00023163"/>
    </source>
</evidence>
<evidence type="ECO:0000259" key="4">
    <source>
        <dbReference type="PROSITE" id="PS50932"/>
    </source>
</evidence>
<dbReference type="Pfam" id="PF00356">
    <property type="entry name" value="LacI"/>
    <property type="match status" value="1"/>
</dbReference>
<dbReference type="CDD" id="cd01392">
    <property type="entry name" value="HTH_LacI"/>
    <property type="match status" value="1"/>
</dbReference>
<evidence type="ECO:0000313" key="5">
    <source>
        <dbReference type="EMBL" id="GAA4800446.1"/>
    </source>
</evidence>
<dbReference type="EMBL" id="BAABIQ010000041">
    <property type="protein sequence ID" value="GAA4800446.1"/>
    <property type="molecule type" value="Genomic_DNA"/>
</dbReference>
<dbReference type="PANTHER" id="PTHR30146:SF109">
    <property type="entry name" value="HTH-TYPE TRANSCRIPTIONAL REGULATOR GALS"/>
    <property type="match status" value="1"/>
</dbReference>
<proteinExistence type="predicted"/>
<reference evidence="6" key="1">
    <citation type="journal article" date="2019" name="Int. J. Syst. Evol. Microbiol.">
        <title>The Global Catalogue of Microorganisms (GCM) 10K type strain sequencing project: providing services to taxonomists for standard genome sequencing and annotation.</title>
        <authorList>
            <consortium name="The Broad Institute Genomics Platform"/>
            <consortium name="The Broad Institute Genome Sequencing Center for Infectious Disease"/>
            <person name="Wu L."/>
            <person name="Ma J."/>
        </authorList>
    </citation>
    <scope>NUCLEOTIDE SEQUENCE [LARGE SCALE GENOMIC DNA]</scope>
    <source>
        <strain evidence="6">JCM 18200</strain>
    </source>
</reference>
<dbReference type="SUPFAM" id="SSF47413">
    <property type="entry name" value="lambda repressor-like DNA-binding domains"/>
    <property type="match status" value="1"/>
</dbReference>
<dbReference type="Gene3D" id="1.10.260.40">
    <property type="entry name" value="lambda repressor-like DNA-binding domains"/>
    <property type="match status" value="1"/>
</dbReference>
<dbReference type="CDD" id="cd06267">
    <property type="entry name" value="PBP1_LacI_sugar_binding-like"/>
    <property type="match status" value="1"/>
</dbReference>
<name>A0ABP9BTX1_9SPHI</name>
<dbReference type="InterPro" id="IPR000843">
    <property type="entry name" value="HTH_LacI"/>
</dbReference>
<evidence type="ECO:0000313" key="6">
    <source>
        <dbReference type="Proteomes" id="UP001501411"/>
    </source>
</evidence>
<dbReference type="PROSITE" id="PS50932">
    <property type="entry name" value="HTH_LACI_2"/>
    <property type="match status" value="1"/>
</dbReference>
<dbReference type="GO" id="GO:0003677">
    <property type="term" value="F:DNA binding"/>
    <property type="evidence" value="ECO:0007669"/>
    <property type="project" value="UniProtKB-KW"/>
</dbReference>
<comment type="caution">
    <text evidence="5">The sequence shown here is derived from an EMBL/GenBank/DDBJ whole genome shotgun (WGS) entry which is preliminary data.</text>
</comment>
<organism evidence="5 6">
    <name type="scientific">Olivibacter ginsenosidimutans</name>
    <dbReference type="NCBI Taxonomy" id="1176537"/>
    <lineage>
        <taxon>Bacteria</taxon>
        <taxon>Pseudomonadati</taxon>
        <taxon>Bacteroidota</taxon>
        <taxon>Sphingobacteriia</taxon>
        <taxon>Sphingobacteriales</taxon>
        <taxon>Sphingobacteriaceae</taxon>
        <taxon>Olivibacter</taxon>
    </lineage>
</organism>
<dbReference type="Pfam" id="PF00532">
    <property type="entry name" value="Peripla_BP_1"/>
    <property type="match status" value="1"/>
</dbReference>
<dbReference type="Gene3D" id="3.40.50.2300">
    <property type="match status" value="2"/>
</dbReference>
<sequence>MKRHHQVTIIDIARKLGISKSTVSRALTNNPNVNPDTRKAVLEMAKTLDYQPNMLALSLIKSETRMLGVIIPDIQKPFFAAIVSGIQHAVGRMGYRTIIAQSDESPQIEKENIQALMLSRVDGFLICHTRDTRNFDQIKMLYQKGFPLVSFARICQELPIPKVVEDDFNGLYTTTQHLIERGRRRIALLAGPKHLQASKLRYQGYTTALRQNGIAFDQELVAHTRFLTENVEAAVDRWLALSEPPDAICTIYDAGAIQVLQLLKKRGIQIPKDIAVAGFGNDPATGLVEPGLTTFEQRPYEIGLLAGKHMLDILKKRFTDTPPEITISEGKLVVRGST</sequence>
<evidence type="ECO:0000256" key="1">
    <source>
        <dbReference type="ARBA" id="ARBA00023015"/>
    </source>
</evidence>
<dbReference type="InterPro" id="IPR028082">
    <property type="entry name" value="Peripla_BP_I"/>
</dbReference>
<dbReference type="RefSeq" id="WP_345232997.1">
    <property type="nucleotide sequence ID" value="NZ_BAABIQ010000041.1"/>
</dbReference>
<keyword evidence="3" id="KW-0804">Transcription</keyword>
<accession>A0ABP9BTX1</accession>
<protein>
    <submittedName>
        <fullName evidence="5">LacI family DNA-binding transcriptional regulator</fullName>
    </submittedName>
</protein>
<keyword evidence="2 5" id="KW-0238">DNA-binding</keyword>